<dbReference type="EMBL" id="CAAALY010281036">
    <property type="protein sequence ID" value="VEL43394.1"/>
    <property type="molecule type" value="Genomic_DNA"/>
</dbReference>
<reference evidence="1" key="1">
    <citation type="submission" date="2018-11" db="EMBL/GenBank/DDBJ databases">
        <authorList>
            <consortium name="Pathogen Informatics"/>
        </authorList>
    </citation>
    <scope>NUCLEOTIDE SEQUENCE</scope>
</reference>
<proteinExistence type="predicted"/>
<organism evidence="1 2">
    <name type="scientific">Protopolystoma xenopodis</name>
    <dbReference type="NCBI Taxonomy" id="117903"/>
    <lineage>
        <taxon>Eukaryota</taxon>
        <taxon>Metazoa</taxon>
        <taxon>Spiralia</taxon>
        <taxon>Lophotrochozoa</taxon>
        <taxon>Platyhelminthes</taxon>
        <taxon>Monogenea</taxon>
        <taxon>Polyopisthocotylea</taxon>
        <taxon>Polystomatidea</taxon>
        <taxon>Polystomatidae</taxon>
        <taxon>Protopolystoma</taxon>
    </lineage>
</organism>
<name>A0A3S5BD26_9PLAT</name>
<protein>
    <submittedName>
        <fullName evidence="1">Uncharacterized protein</fullName>
    </submittedName>
</protein>
<comment type="caution">
    <text evidence="1">The sequence shown here is derived from an EMBL/GenBank/DDBJ whole genome shotgun (WGS) entry which is preliminary data.</text>
</comment>
<dbReference type="OrthoDB" id="47328at2759"/>
<evidence type="ECO:0000313" key="1">
    <source>
        <dbReference type="EMBL" id="VEL43394.1"/>
    </source>
</evidence>
<sequence length="126" mass="14211">MFITVIRFYAFIIFDLFFLSYDFPQSREKLRSSLRAYCQRLGRYHMPLAWTAIDLSNLIEEALTIDVGNEVASAAVTTATSERGQRYSSSHLLTPSVLVGSLDLRPLPPPPIRGMLFNHCTISNLA</sequence>
<dbReference type="AlphaFoldDB" id="A0A3S5BD26"/>
<accession>A0A3S5BD26</accession>
<keyword evidence="2" id="KW-1185">Reference proteome</keyword>
<gene>
    <name evidence="1" type="ORF">PXEA_LOCUS36834</name>
</gene>
<evidence type="ECO:0000313" key="2">
    <source>
        <dbReference type="Proteomes" id="UP000784294"/>
    </source>
</evidence>
<dbReference type="Proteomes" id="UP000784294">
    <property type="component" value="Unassembled WGS sequence"/>
</dbReference>